<keyword evidence="1" id="KW-0732">Signal</keyword>
<protein>
    <recommendedName>
        <fullName evidence="4">Apple domain-containing protein</fullName>
    </recommendedName>
</protein>
<accession>A0AAV4GW68</accession>
<organism evidence="2 3">
    <name type="scientific">Elysia marginata</name>
    <dbReference type="NCBI Taxonomy" id="1093978"/>
    <lineage>
        <taxon>Eukaryota</taxon>
        <taxon>Metazoa</taxon>
        <taxon>Spiralia</taxon>
        <taxon>Lophotrochozoa</taxon>
        <taxon>Mollusca</taxon>
        <taxon>Gastropoda</taxon>
        <taxon>Heterobranchia</taxon>
        <taxon>Euthyneura</taxon>
        <taxon>Panpulmonata</taxon>
        <taxon>Sacoglossa</taxon>
        <taxon>Placobranchoidea</taxon>
        <taxon>Plakobranchidae</taxon>
        <taxon>Elysia</taxon>
    </lineage>
</organism>
<name>A0AAV4GW68_9GAST</name>
<evidence type="ECO:0000313" key="2">
    <source>
        <dbReference type="EMBL" id="GFR90158.1"/>
    </source>
</evidence>
<dbReference type="Proteomes" id="UP000762676">
    <property type="component" value="Unassembled WGS sequence"/>
</dbReference>
<feature type="chain" id="PRO_5043315748" description="Apple domain-containing protein" evidence="1">
    <location>
        <begin position="29"/>
        <end position="604"/>
    </location>
</feature>
<proteinExistence type="predicted"/>
<feature type="signal peptide" evidence="1">
    <location>
        <begin position="1"/>
        <end position="28"/>
    </location>
</feature>
<evidence type="ECO:0000256" key="1">
    <source>
        <dbReference type="SAM" id="SignalP"/>
    </source>
</evidence>
<gene>
    <name evidence="2" type="ORF">ElyMa_006143700</name>
</gene>
<reference evidence="2 3" key="1">
    <citation type="journal article" date="2021" name="Elife">
        <title>Chloroplast acquisition without the gene transfer in kleptoplastic sea slugs, Plakobranchus ocellatus.</title>
        <authorList>
            <person name="Maeda T."/>
            <person name="Takahashi S."/>
            <person name="Yoshida T."/>
            <person name="Shimamura S."/>
            <person name="Takaki Y."/>
            <person name="Nagai Y."/>
            <person name="Toyoda A."/>
            <person name="Suzuki Y."/>
            <person name="Arimoto A."/>
            <person name="Ishii H."/>
            <person name="Satoh N."/>
            <person name="Nishiyama T."/>
            <person name="Hasebe M."/>
            <person name="Maruyama T."/>
            <person name="Minagawa J."/>
            <person name="Obokata J."/>
            <person name="Shigenobu S."/>
        </authorList>
    </citation>
    <scope>NUCLEOTIDE SEQUENCE [LARGE SCALE GENOMIC DNA]</scope>
</reference>
<dbReference type="AlphaFoldDB" id="A0AAV4GW68"/>
<evidence type="ECO:0000313" key="3">
    <source>
        <dbReference type="Proteomes" id="UP000762676"/>
    </source>
</evidence>
<dbReference type="EMBL" id="BMAT01012327">
    <property type="protein sequence ID" value="GFR90158.1"/>
    <property type="molecule type" value="Genomic_DNA"/>
</dbReference>
<comment type="caution">
    <text evidence="2">The sequence shown here is derived from an EMBL/GenBank/DDBJ whole genome shotgun (WGS) entry which is preliminary data.</text>
</comment>
<evidence type="ECO:0008006" key="4">
    <source>
        <dbReference type="Google" id="ProtNLM"/>
    </source>
</evidence>
<sequence length="604" mass="66406">MKLDLTRVPMGWLGSISLLILISKQARSECLANPVERNAGYRACPLDTVHQNNITTTKIVPSITYCGNLCLSDTSCTSFNVLRDASGNLLCQLTMYHVTDCSTLSHVVGARSYVVKTATSLCSDRWRVALKTTLTSVVNGSVSGLQEAVLSGAAVKILQEPYPQSTYPSMYKGVIYAVNSVKLQDFAPYVTANVYTFTGDGFSQPLWSYVKMDTSGNLEQKASNGTTASFSSNTFTWLVQGVSSECYQQQVLSHNGAVSRPAFSVDGTHRTGQVSDVLSVLSRGSTARVVSHFGTAGSLAYPAYGLTAIDAVDSLSSMSSFIPGNDSGQKHLPLRVQKLNFSSEAPTFDAFLDINTGNGSYDSGFAKDPLLSKTEVFLDPCWELKWSISYDGNDLEGSQTALASALRSGARLLFVLSEGSELSTFEAEQIQLHDDNYFKAYSKMGVSLDNGYTWQPVSVDSDGYKYVDGVHTTHMGNIAFYTDKHERPFRVKVKDYNVIEGDWDETRTRLKSGLMPRALIETSSKSYILDLEYVKVHHHSYNVQLQSYLKPDTDGFLVYFFGLDGDMRADIGLYRAHGVNKIPRYTGTESITLFFENYPLPPDA</sequence>
<keyword evidence="3" id="KW-1185">Reference proteome</keyword>